<dbReference type="STRING" id="326427.Cagg_3560"/>
<proteinExistence type="inferred from homology"/>
<dbReference type="NCBIfam" id="TIGR00524">
    <property type="entry name" value="eIF-2B_rel"/>
    <property type="match status" value="1"/>
</dbReference>
<dbReference type="InterPro" id="IPR005251">
    <property type="entry name" value="IF-M1Pi"/>
</dbReference>
<dbReference type="FunFam" id="1.20.120.420:FF:000003">
    <property type="entry name" value="Methylthioribose-1-phosphate isomerase"/>
    <property type="match status" value="1"/>
</dbReference>
<feature type="binding site" evidence="4">
    <location>
        <begin position="56"/>
        <end position="58"/>
    </location>
    <ligand>
        <name>substrate</name>
    </ligand>
</feature>
<keyword evidence="3 4" id="KW-0413">Isomerase</keyword>
<keyword evidence="6" id="KW-1185">Reference proteome</keyword>
<comment type="catalytic activity">
    <reaction evidence="4">
        <text>5-(methylsulfanyl)-alpha-D-ribose 1-phosphate = 5-(methylsulfanyl)-D-ribulose 1-phosphate</text>
        <dbReference type="Rhea" id="RHEA:19989"/>
        <dbReference type="ChEBI" id="CHEBI:58533"/>
        <dbReference type="ChEBI" id="CHEBI:58548"/>
        <dbReference type="EC" id="5.3.1.23"/>
    </reaction>
</comment>
<dbReference type="EC" id="5.3.1.23" evidence="4"/>
<sequence>MRVAPFIATPMEFRTVWWEDETVRLIDQRKLPHTVEVVNCTDLSSVAYAIRSMQVRGAPAIGCTAAYGMALVARQSAAHSVEDLLEELRQAKAILDAQRPTAVNLAWATSRMLRRAETAASEGTTAIKTVLLAEAEAIFAEDLAMCHAIGEHGAPLIPPRGHVLTHCNAGGLATAGYGTALAPIRTAFAQGRPIHVFVDETRPFLQGARLTAWELLQAGIPQTLITDNMAAFMMQRGHIDCIIVGADRIAANGDVANKIGTYGLAVLARYHQIPFYVAAPYSTIDLATASGADIPIEERDPAEVTHIAGIAIAPHGVPAAHPAFDVTPNELVTAIITERGVLHPPFTVALRQLASQP</sequence>
<evidence type="ECO:0000256" key="4">
    <source>
        <dbReference type="HAMAP-Rule" id="MF_01678"/>
    </source>
</evidence>
<evidence type="ECO:0000256" key="1">
    <source>
        <dbReference type="ARBA" id="ARBA00022605"/>
    </source>
</evidence>
<dbReference type="GO" id="GO:0046523">
    <property type="term" value="F:S-methyl-5-thioribose-1-phosphate isomerase activity"/>
    <property type="evidence" value="ECO:0007669"/>
    <property type="project" value="UniProtKB-UniRule"/>
</dbReference>
<comment type="function">
    <text evidence="4">Catalyzes the interconversion of methylthioribose-1-phosphate (MTR-1-P) into methylthioribulose-1-phosphate (MTRu-1-P).</text>
</comment>
<keyword evidence="2 4" id="KW-0486">Methionine biosynthesis</keyword>
<dbReference type="Pfam" id="PF01008">
    <property type="entry name" value="IF-2B"/>
    <property type="match status" value="1"/>
</dbReference>
<feature type="site" description="Transition state stabilizer" evidence="4">
    <location>
        <position position="167"/>
    </location>
</feature>
<evidence type="ECO:0000256" key="3">
    <source>
        <dbReference type="ARBA" id="ARBA00023235"/>
    </source>
</evidence>
<dbReference type="KEGG" id="cag:Cagg_3560"/>
<comment type="pathway">
    <text evidence="4">Amino-acid biosynthesis; L-methionine biosynthesis via salvage pathway; L-methionine from S-methyl-5-thio-alpha-D-ribose 1-phosphate: step 1/6.</text>
</comment>
<dbReference type="EMBL" id="CP001337">
    <property type="protein sequence ID" value="ACL26398.1"/>
    <property type="molecule type" value="Genomic_DNA"/>
</dbReference>
<dbReference type="Gene3D" id="3.40.50.10470">
    <property type="entry name" value="Translation initiation factor eif-2b, domain 2"/>
    <property type="match status" value="1"/>
</dbReference>
<keyword evidence="5" id="KW-0648">Protein biosynthesis</keyword>
<dbReference type="SUPFAM" id="SSF100950">
    <property type="entry name" value="NagB/RpiA/CoA transferase-like"/>
    <property type="match status" value="1"/>
</dbReference>
<dbReference type="HOGENOM" id="CLU_016218_1_2_0"/>
<accession>B8G9P5</accession>
<dbReference type="HAMAP" id="MF_01678">
    <property type="entry name" value="Salvage_MtnA"/>
    <property type="match status" value="1"/>
</dbReference>
<dbReference type="InterPro" id="IPR000649">
    <property type="entry name" value="IF-2B-related"/>
</dbReference>
<feature type="binding site" evidence="4">
    <location>
        <position position="206"/>
    </location>
    <ligand>
        <name>substrate</name>
    </ligand>
</feature>
<feature type="binding site" evidence="4">
    <location>
        <begin position="257"/>
        <end position="258"/>
    </location>
    <ligand>
        <name>substrate</name>
    </ligand>
</feature>
<comment type="similarity">
    <text evidence="4">Belongs to the EIF-2B alpha/beta/delta subunits family. MtnA subfamily.</text>
</comment>
<keyword evidence="5" id="KW-0396">Initiation factor</keyword>
<gene>
    <name evidence="4" type="primary">mtnA</name>
    <name evidence="5" type="ordered locus">Cagg_3560</name>
</gene>
<evidence type="ECO:0000313" key="6">
    <source>
        <dbReference type="Proteomes" id="UP000002508"/>
    </source>
</evidence>
<feature type="binding site" evidence="4">
    <location>
        <position position="99"/>
    </location>
    <ligand>
        <name>substrate</name>
    </ligand>
</feature>
<dbReference type="InterPro" id="IPR037171">
    <property type="entry name" value="NagB/RpiA_transferase-like"/>
</dbReference>
<dbReference type="FunFam" id="3.40.50.10470:FF:000010">
    <property type="entry name" value="Methylthioribose-1-phosphate isomerase"/>
    <property type="match status" value="1"/>
</dbReference>
<dbReference type="NCBIfam" id="TIGR00512">
    <property type="entry name" value="salvage_mtnA"/>
    <property type="match status" value="1"/>
</dbReference>
<dbReference type="GO" id="GO:0019509">
    <property type="term" value="P:L-methionine salvage from methylthioadenosine"/>
    <property type="evidence" value="ECO:0007669"/>
    <property type="project" value="UniProtKB-UniRule"/>
</dbReference>
<dbReference type="UniPathway" id="UPA00904">
    <property type="reaction ID" value="UER00874"/>
</dbReference>
<protein>
    <recommendedName>
        <fullName evidence="4">Methylthioribose-1-phosphate isomerase</fullName>
        <shortName evidence="4">M1Pi</shortName>
        <shortName evidence="4">MTR-1-P isomerase</shortName>
        <ecNumber evidence="4">5.3.1.23</ecNumber>
    </recommendedName>
    <alternativeName>
        <fullName evidence="4">S-methyl-5-thioribose-1-phosphate isomerase</fullName>
    </alternativeName>
</protein>
<dbReference type="GO" id="GO:0003743">
    <property type="term" value="F:translation initiation factor activity"/>
    <property type="evidence" value="ECO:0007669"/>
    <property type="project" value="UniProtKB-KW"/>
</dbReference>
<feature type="active site" description="Proton donor" evidence="4">
    <location>
        <position position="247"/>
    </location>
</feature>
<dbReference type="InterPro" id="IPR027363">
    <property type="entry name" value="M1Pi_N"/>
</dbReference>
<dbReference type="Proteomes" id="UP000002508">
    <property type="component" value="Chromosome"/>
</dbReference>
<dbReference type="Gene3D" id="1.20.120.420">
    <property type="entry name" value="translation initiation factor eif-2b, domain 1"/>
    <property type="match status" value="1"/>
</dbReference>
<dbReference type="NCBIfam" id="NF004326">
    <property type="entry name" value="PRK05720.1"/>
    <property type="match status" value="1"/>
</dbReference>
<keyword evidence="1 4" id="KW-0028">Amino-acid biosynthesis</keyword>
<dbReference type="eggNOG" id="COG0182">
    <property type="taxonomic scope" value="Bacteria"/>
</dbReference>
<reference evidence="5" key="1">
    <citation type="submission" date="2008-12" db="EMBL/GenBank/DDBJ databases">
        <title>Complete sequence of Chloroflexus aggregans DSM 9485.</title>
        <authorList>
            <consortium name="US DOE Joint Genome Institute"/>
            <person name="Lucas S."/>
            <person name="Copeland A."/>
            <person name="Lapidus A."/>
            <person name="Glavina del Rio T."/>
            <person name="Dalin E."/>
            <person name="Tice H."/>
            <person name="Pitluck S."/>
            <person name="Foster B."/>
            <person name="Larimer F."/>
            <person name="Land M."/>
            <person name="Hauser L."/>
            <person name="Kyrpides N."/>
            <person name="Mikhailova N."/>
            <person name="Bryant D."/>
            <person name="Richardson P."/>
        </authorList>
    </citation>
    <scope>NUCLEOTIDE SEQUENCE</scope>
    <source>
        <strain evidence="5">DSM 9485</strain>
    </source>
</reference>
<dbReference type="InterPro" id="IPR042529">
    <property type="entry name" value="IF_2B-like_C"/>
</dbReference>
<organism evidence="5 6">
    <name type="scientific">Chloroflexus aggregans (strain MD-66 / DSM 9485)</name>
    <dbReference type="NCBI Taxonomy" id="326427"/>
    <lineage>
        <taxon>Bacteria</taxon>
        <taxon>Bacillati</taxon>
        <taxon>Chloroflexota</taxon>
        <taxon>Chloroflexia</taxon>
        <taxon>Chloroflexales</taxon>
        <taxon>Chloroflexineae</taxon>
        <taxon>Chloroflexaceae</taxon>
        <taxon>Chloroflexus</taxon>
    </lineage>
</organism>
<name>B8G9P5_CHLAD</name>
<dbReference type="AlphaFoldDB" id="B8G9P5"/>
<evidence type="ECO:0000313" key="5">
    <source>
        <dbReference type="EMBL" id="ACL26398.1"/>
    </source>
</evidence>
<evidence type="ECO:0000256" key="2">
    <source>
        <dbReference type="ARBA" id="ARBA00023167"/>
    </source>
</evidence>
<dbReference type="InterPro" id="IPR011559">
    <property type="entry name" value="Initiation_fac_2B_a/b/d"/>
</dbReference>
<dbReference type="PANTHER" id="PTHR43475">
    <property type="entry name" value="METHYLTHIORIBOSE-1-PHOSPHATE ISOMERASE"/>
    <property type="match status" value="1"/>
</dbReference>
<dbReference type="PANTHER" id="PTHR43475:SF1">
    <property type="entry name" value="METHYLTHIORIBOSE-1-PHOSPHATE ISOMERASE"/>
    <property type="match status" value="1"/>
</dbReference>